<dbReference type="Gene3D" id="3.10.20.90">
    <property type="entry name" value="Phosphatidylinositol 3-kinase Catalytic Subunit, Chain A, domain 1"/>
    <property type="match status" value="1"/>
</dbReference>
<gene>
    <name evidence="25" type="ORF">NQ315_006329</name>
</gene>
<evidence type="ECO:0000256" key="5">
    <source>
        <dbReference type="ARBA" id="ARBA00021614"/>
    </source>
</evidence>
<evidence type="ECO:0000259" key="24">
    <source>
        <dbReference type="PROSITE" id="PS50053"/>
    </source>
</evidence>
<evidence type="ECO:0000256" key="15">
    <source>
        <dbReference type="ARBA" id="ARBA00022871"/>
    </source>
</evidence>
<feature type="compositionally biased region" description="Low complexity" evidence="23">
    <location>
        <begin position="607"/>
        <end position="617"/>
    </location>
</feature>
<feature type="compositionally biased region" description="Polar residues" evidence="23">
    <location>
        <begin position="499"/>
        <end position="511"/>
    </location>
</feature>
<evidence type="ECO:0000256" key="22">
    <source>
        <dbReference type="ARBA" id="ARBA00046936"/>
    </source>
</evidence>
<feature type="compositionally biased region" description="Low complexity" evidence="23">
    <location>
        <begin position="569"/>
        <end position="591"/>
    </location>
</feature>
<evidence type="ECO:0000256" key="21">
    <source>
        <dbReference type="ARBA" id="ARBA00046003"/>
    </source>
</evidence>
<dbReference type="InterPro" id="IPR021925">
    <property type="entry name" value="BAG6"/>
</dbReference>
<keyword evidence="26" id="KW-1185">Reference proteome</keyword>
<dbReference type="GO" id="GO:0031593">
    <property type="term" value="F:polyubiquitin modification-dependent protein binding"/>
    <property type="evidence" value="ECO:0007669"/>
    <property type="project" value="TreeGrafter"/>
</dbReference>
<comment type="caution">
    <text evidence="25">The sequence shown here is derived from an EMBL/GenBank/DDBJ whole genome shotgun (WGS) entry which is preliminary data.</text>
</comment>
<feature type="region of interest" description="Disordered" evidence="23">
    <location>
        <begin position="157"/>
        <end position="179"/>
    </location>
</feature>
<dbReference type="PANTHER" id="PTHR15204">
    <property type="entry name" value="LARGE PROLINE-RICH PROTEIN BAG6"/>
    <property type="match status" value="1"/>
</dbReference>
<feature type="compositionally biased region" description="Polar residues" evidence="23">
    <location>
        <begin position="233"/>
        <end position="255"/>
    </location>
</feature>
<feature type="compositionally biased region" description="Polar residues" evidence="23">
    <location>
        <begin position="160"/>
        <end position="170"/>
    </location>
</feature>
<dbReference type="Proteomes" id="UP001159042">
    <property type="component" value="Unassembled WGS sequence"/>
</dbReference>
<sequence length="1172" mass="126469">MIELTVKTLDSQNHHFSVEDDITVEQFKAKIAETVNIPPETQRIIYCGRVLQDTSKLADYDVNGKVVHLVQRAPPGSTPRPSSRSSSPQPQQRRGFRGFRRLEQANAMYLGSMAFPGNLMESQGIVPPPPTHSLSGSRLNVAKRMLRRAEAIIQLLENPSARSQDQTPPEENQEEVTPVIEARVIVPSSNNEPIDEAMVLNAVQNTLINAVNGAVPFAGAASAAGGSGAQSSTESTQRSPNQSESSTPGGITPRYSSTENLAAEARAEGSNGLPENASRTSEMADLLTMLAQLQTRFAPFLERYQNFMQEDPEVTSENERETQVMLNRVSEVLHFMGHAYHSLSDIIVRVRTPPPRPLLCRPILIQHSAVVQTGIPIQVEAQINVSADRPPTTNAGANQTSTTNAGTTSTTTPNANGTTPAANGGPTISVQPGFVGLPFLPGAAMRVQSFPVEIRTVRPNSARPQNNNNNRVNTSDEAPVTGNATTTTTSNTSAPGPGNNPQDGSFNFNNPNVEFFMEVTPEGITIDSLETTLVGSNQANDLLRGALNGPPPEFLQSLMQMAGQMINRQAPPSTTAAAPTTDSAQSSTQQPNAVPVAGQNSQARGNTQTNPTTATHTRSTPRPHVQLAQQAVQGGFDPFLPCNSHHISRRRLYQASQAPAAAAPPASNQGNAAQGNGARQETPQGGQDGAPGQNQNILNFINGIFDTIRSEYRRSNETAGAAAAAPNTSQPNAGSNASTNAAPNLPPFASLFSNLQGMNLPDLLRQGPTLDQLLQQFHQDDQYVQGESVITDLIMLFVRNLTLVDLFTLNSGNVEPINRNRVEIQNFFRLRICEGDTSPAGVDRGVDRVIAEMQPFLENFRSLPVQGDIDMVRSAEQLFRHRLPNIINIAVNLNPNSVRLLLDQCITTAQQLFALTLTASANGQQGVEQVFEQIMNRFMTDVPQEIQNWTLMTSRMHLRQVMSGLSVPESVLQPYLVRKSQASLPSAVNRSDVGDADVRSNSAAPEVEAMELDEPVTVTSNELGPTSVVDDAEPLPNIVIGSEPWHGQVPEDWVPIIARDAQKQRRQNPQGPFSDAYLSGMPSKRRKIVASGKPQGSLPQVITESVRQAVTATGLSSVAPLETVAQAAGASTEIQAAYRSLLRSNVQANLRDNEDFTPERFPNAAHYFNSNS</sequence>
<dbReference type="GO" id="GO:0030154">
    <property type="term" value="P:cell differentiation"/>
    <property type="evidence" value="ECO:0007669"/>
    <property type="project" value="UniProtKB-KW"/>
</dbReference>
<evidence type="ECO:0000256" key="17">
    <source>
        <dbReference type="ARBA" id="ARBA00023186"/>
    </source>
</evidence>
<name>A0AAV8W0C8_9CUCU</name>
<evidence type="ECO:0000256" key="20">
    <source>
        <dbReference type="ARBA" id="ARBA00030033"/>
    </source>
</evidence>
<dbReference type="Pfam" id="PF12057">
    <property type="entry name" value="BAG6"/>
    <property type="match status" value="1"/>
</dbReference>
<evidence type="ECO:0000256" key="13">
    <source>
        <dbReference type="ARBA" id="ARBA00022853"/>
    </source>
</evidence>
<feature type="compositionally biased region" description="Polar residues" evidence="23">
    <location>
        <begin position="726"/>
        <end position="742"/>
    </location>
</feature>
<dbReference type="CDD" id="cd01809">
    <property type="entry name" value="Ubl_BAG6"/>
    <property type="match status" value="1"/>
</dbReference>
<evidence type="ECO:0000256" key="18">
    <source>
        <dbReference type="ARBA" id="ARBA00023242"/>
    </source>
</evidence>
<keyword evidence="13" id="KW-0156">Chromatin regulator</keyword>
<dbReference type="Pfam" id="PF00240">
    <property type="entry name" value="ubiquitin"/>
    <property type="match status" value="1"/>
</dbReference>
<keyword evidence="18" id="KW-0539">Nucleus</keyword>
<evidence type="ECO:0000256" key="12">
    <source>
        <dbReference type="ARBA" id="ARBA00022782"/>
    </source>
</evidence>
<proteinExistence type="predicted"/>
<keyword evidence="8" id="KW-0964">Secreted</keyword>
<dbReference type="GO" id="GO:0005576">
    <property type="term" value="C:extracellular region"/>
    <property type="evidence" value="ECO:0007669"/>
    <property type="project" value="UniProtKB-SubCell"/>
</dbReference>
<dbReference type="GO" id="GO:0036503">
    <property type="term" value="P:ERAD pathway"/>
    <property type="evidence" value="ECO:0007669"/>
    <property type="project" value="TreeGrafter"/>
</dbReference>
<feature type="region of interest" description="Disordered" evidence="23">
    <location>
        <begin position="456"/>
        <end position="511"/>
    </location>
</feature>
<dbReference type="PROSITE" id="PS50053">
    <property type="entry name" value="UBIQUITIN_2"/>
    <property type="match status" value="1"/>
</dbReference>
<keyword evidence="7" id="KW-0963">Cytoplasm</keyword>
<dbReference type="GO" id="GO:0006915">
    <property type="term" value="P:apoptotic process"/>
    <property type="evidence" value="ECO:0007669"/>
    <property type="project" value="UniProtKB-KW"/>
</dbReference>
<feature type="region of interest" description="Disordered" evidence="23">
    <location>
        <begin position="71"/>
        <end position="96"/>
    </location>
</feature>
<feature type="compositionally biased region" description="Low complexity" evidence="23">
    <location>
        <begin position="79"/>
        <end position="93"/>
    </location>
</feature>
<dbReference type="GO" id="GO:0051787">
    <property type="term" value="F:misfolded protein binding"/>
    <property type="evidence" value="ECO:0007669"/>
    <property type="project" value="TreeGrafter"/>
</dbReference>
<evidence type="ECO:0000256" key="4">
    <source>
        <dbReference type="ARBA" id="ARBA00004550"/>
    </source>
</evidence>
<dbReference type="GO" id="GO:0007283">
    <property type="term" value="P:spermatogenesis"/>
    <property type="evidence" value="ECO:0007669"/>
    <property type="project" value="UniProtKB-KW"/>
</dbReference>
<keyword evidence="15" id="KW-0744">Spermatogenesis</keyword>
<evidence type="ECO:0000256" key="19">
    <source>
        <dbReference type="ARBA" id="ARBA00029739"/>
    </source>
</evidence>
<dbReference type="InterPro" id="IPR029071">
    <property type="entry name" value="Ubiquitin-like_domsf"/>
</dbReference>
<evidence type="ECO:0000256" key="3">
    <source>
        <dbReference type="ARBA" id="ARBA00004514"/>
    </source>
</evidence>
<keyword evidence="17" id="KW-0143">Chaperone</keyword>
<keyword evidence="10" id="KW-0053">Apoptosis</keyword>
<dbReference type="AlphaFoldDB" id="A0AAV8W0C8"/>
<feature type="domain" description="Ubiquitin-like" evidence="24">
    <location>
        <begin position="2"/>
        <end position="63"/>
    </location>
</feature>
<dbReference type="InterPro" id="IPR019954">
    <property type="entry name" value="Ubiquitin_CS"/>
</dbReference>
<keyword evidence="9" id="KW-0597">Phosphoprotein</keyword>
<evidence type="ECO:0000256" key="2">
    <source>
        <dbReference type="ARBA" id="ARBA00004123"/>
    </source>
</evidence>
<dbReference type="SMART" id="SM00213">
    <property type="entry name" value="UBQ"/>
    <property type="match status" value="1"/>
</dbReference>
<protein>
    <recommendedName>
        <fullName evidence="5">Large proline-rich protein BAG6</fullName>
    </recommendedName>
    <alternativeName>
        <fullName evidence="20">BCL2-associated athanogene 6</fullName>
    </alternativeName>
    <alternativeName>
        <fullName evidence="19">HLA-B-associated transcript 3</fullName>
    </alternativeName>
</protein>
<evidence type="ECO:0000313" key="26">
    <source>
        <dbReference type="Proteomes" id="UP001159042"/>
    </source>
</evidence>
<dbReference type="GO" id="GO:0002376">
    <property type="term" value="P:immune system process"/>
    <property type="evidence" value="ECO:0007669"/>
    <property type="project" value="UniProtKB-KW"/>
</dbReference>
<evidence type="ECO:0000256" key="14">
    <source>
        <dbReference type="ARBA" id="ARBA00022859"/>
    </source>
</evidence>
<keyword evidence="11" id="KW-0677">Repeat</keyword>
<feature type="compositionally biased region" description="Low complexity" evidence="23">
    <location>
        <begin position="392"/>
        <end position="427"/>
    </location>
</feature>
<evidence type="ECO:0000256" key="7">
    <source>
        <dbReference type="ARBA" id="ARBA00022490"/>
    </source>
</evidence>
<feature type="region of interest" description="Disordered" evidence="23">
    <location>
        <begin position="221"/>
        <end position="255"/>
    </location>
</feature>
<feature type="region of interest" description="Disordered" evidence="23">
    <location>
        <begin position="387"/>
        <end position="427"/>
    </location>
</feature>
<evidence type="ECO:0000313" key="25">
    <source>
        <dbReference type="EMBL" id="KAJ8919800.1"/>
    </source>
</evidence>
<dbReference type="PROSITE" id="PS00299">
    <property type="entry name" value="UBIQUITIN_1"/>
    <property type="match status" value="1"/>
</dbReference>
<evidence type="ECO:0000256" key="1">
    <source>
        <dbReference type="ARBA" id="ARBA00002067"/>
    </source>
</evidence>
<keyword evidence="12" id="KW-0221">Differentiation</keyword>
<feature type="region of interest" description="Disordered" evidence="23">
    <location>
        <begin position="716"/>
        <end position="742"/>
    </location>
</feature>
<reference evidence="25 26" key="1">
    <citation type="journal article" date="2023" name="Insect Mol. Biol.">
        <title>Genome sequencing provides insights into the evolution of gene families encoding plant cell wall-degrading enzymes in longhorned beetles.</title>
        <authorList>
            <person name="Shin N.R."/>
            <person name="Okamura Y."/>
            <person name="Kirsch R."/>
            <person name="Pauchet Y."/>
        </authorList>
    </citation>
    <scope>NUCLEOTIDE SEQUENCE [LARGE SCALE GENOMIC DNA]</scope>
    <source>
        <strain evidence="25">EAD_L_NR</strain>
    </source>
</reference>
<dbReference type="InterPro" id="IPR000626">
    <property type="entry name" value="Ubiquitin-like_dom"/>
</dbReference>
<evidence type="ECO:0000256" key="11">
    <source>
        <dbReference type="ARBA" id="ARBA00022737"/>
    </source>
</evidence>
<feature type="compositionally biased region" description="Low complexity" evidence="23">
    <location>
        <begin position="481"/>
        <end position="497"/>
    </location>
</feature>
<accession>A0AAV8W0C8</accession>
<comment type="subunit">
    <text evidence="22">Component of the BAG6/BAT3 complex, also named BAT3 complex, at least composed of BAG6, UBL4A and GET4/TRC35. Interacts with GET4; the interaction is direct and localizes BAG6 in the cytosol. Interacts with UBL4A; the interaction is direct and required for UBL4A protein stability. Interacts with AIFM1. Interacts with HSPA2. Interacts with CTCFL. Interacts with p300/EP300. Interacts (via ubiquitin-like domain) with RNF126; required for BAG6-dependent ubiquitination of proteins mislocalized to the cytosol. Interacts (via ubiquitin-like domain) with SGTA; SGTA competes with RNF126 by binding the same region of BAG6, thereby promoting deubiquitination of BAG6-target proteins and rescuing them from degradation. Interacts with ricin A chain. Interacts with VCP and AMFR; both form the VCP/p97-AMFR/gp78 complex. Interacts with SYVN1. Interacts with USP13; the interaction is direct and may mediate UBL4A deubiquitination. Interacts with ZFAND2B. Interacts with KPNA2. Interacts with UBQLN4.</text>
</comment>
<feature type="region of interest" description="Disordered" evidence="23">
    <location>
        <begin position="568"/>
        <end position="623"/>
    </location>
</feature>
<feature type="compositionally biased region" description="Low complexity" evidence="23">
    <location>
        <begin position="654"/>
        <end position="674"/>
    </location>
</feature>
<evidence type="ECO:0000256" key="8">
    <source>
        <dbReference type="ARBA" id="ARBA00022525"/>
    </source>
</evidence>
<feature type="compositionally biased region" description="Low complexity" evidence="23">
    <location>
        <begin position="221"/>
        <end position="232"/>
    </location>
</feature>
<evidence type="ECO:0000256" key="23">
    <source>
        <dbReference type="SAM" id="MobiDB-lite"/>
    </source>
</evidence>
<evidence type="ECO:0000256" key="16">
    <source>
        <dbReference type="ARBA" id="ARBA00022990"/>
    </source>
</evidence>
<dbReference type="PANTHER" id="PTHR15204:SF0">
    <property type="entry name" value="LARGE PROLINE-RICH PROTEIN BAG6"/>
    <property type="match status" value="1"/>
</dbReference>
<comment type="subcellular location">
    <subcellularLocation>
        <location evidence="3">Cytoplasm</location>
        <location evidence="3">Cytosol</location>
    </subcellularLocation>
    <subcellularLocation>
        <location evidence="2">Nucleus</location>
    </subcellularLocation>
    <subcellularLocation>
        <location evidence="4">Secreted</location>
        <location evidence="4">Extracellular exosome</location>
    </subcellularLocation>
</comment>
<dbReference type="GO" id="GO:0005634">
    <property type="term" value="C:nucleus"/>
    <property type="evidence" value="ECO:0007669"/>
    <property type="project" value="UniProtKB-SubCell"/>
</dbReference>
<comment type="function">
    <text evidence="1">Released extracellularly via exosomes, it is a ligand of the natural killer/NK cells receptor NCR3 and stimulates NK cells cytotoxicity. It may thereby trigger NK cells cytotoxicity against neighboring tumor cells and immature myeloid dendritic cells (DC).</text>
</comment>
<comment type="function">
    <text evidence="21">Involved in DNA damage-induced apoptosis: following DNA damage, accumulates in the nucleus and forms a complex with p300/EP300, enhancing p300/EP300-mediated p53/TP53 acetylation leading to increase p53/TP53 transcriptional activity. When nuclear, may also act as a component of some chromatin regulator complex that regulates histone 3 'Lys-4' dimethylation (H3K4me2).</text>
</comment>
<dbReference type="GO" id="GO:0071818">
    <property type="term" value="C:BAT3 complex"/>
    <property type="evidence" value="ECO:0007669"/>
    <property type="project" value="TreeGrafter"/>
</dbReference>
<keyword evidence="16" id="KW-0007">Acetylation</keyword>
<evidence type="ECO:0000256" key="9">
    <source>
        <dbReference type="ARBA" id="ARBA00022553"/>
    </source>
</evidence>
<evidence type="ECO:0000256" key="6">
    <source>
        <dbReference type="ARBA" id="ARBA00022448"/>
    </source>
</evidence>
<keyword evidence="14" id="KW-0391">Immunity</keyword>
<evidence type="ECO:0000256" key="10">
    <source>
        <dbReference type="ARBA" id="ARBA00022703"/>
    </source>
</evidence>
<dbReference type="GO" id="GO:0006325">
    <property type="term" value="P:chromatin organization"/>
    <property type="evidence" value="ECO:0007669"/>
    <property type="project" value="UniProtKB-KW"/>
</dbReference>
<feature type="compositionally biased region" description="Polar residues" evidence="23">
    <location>
        <begin position="458"/>
        <end position="476"/>
    </location>
</feature>
<keyword evidence="6" id="KW-0813">Transport</keyword>
<organism evidence="25 26">
    <name type="scientific">Exocentrus adspersus</name>
    <dbReference type="NCBI Taxonomy" id="1586481"/>
    <lineage>
        <taxon>Eukaryota</taxon>
        <taxon>Metazoa</taxon>
        <taxon>Ecdysozoa</taxon>
        <taxon>Arthropoda</taxon>
        <taxon>Hexapoda</taxon>
        <taxon>Insecta</taxon>
        <taxon>Pterygota</taxon>
        <taxon>Neoptera</taxon>
        <taxon>Endopterygota</taxon>
        <taxon>Coleoptera</taxon>
        <taxon>Polyphaga</taxon>
        <taxon>Cucujiformia</taxon>
        <taxon>Chrysomeloidea</taxon>
        <taxon>Cerambycidae</taxon>
        <taxon>Lamiinae</taxon>
        <taxon>Acanthocinini</taxon>
        <taxon>Exocentrus</taxon>
    </lineage>
</organism>
<dbReference type="EMBL" id="JANEYG010000016">
    <property type="protein sequence ID" value="KAJ8919800.1"/>
    <property type="molecule type" value="Genomic_DNA"/>
</dbReference>
<feature type="region of interest" description="Disordered" evidence="23">
    <location>
        <begin position="652"/>
        <end position="696"/>
    </location>
</feature>
<dbReference type="SUPFAM" id="SSF54236">
    <property type="entry name" value="Ubiquitin-like"/>
    <property type="match status" value="1"/>
</dbReference>